<proteinExistence type="predicted"/>
<accession>A0A2P2CD68</accession>
<sequence length="30" mass="3461">MPLQSEVQIHPNLWKPCPQMSVSVTRQVQV</sequence>
<name>A0A2P2CD68_9ZZZZ</name>
<protein>
    <submittedName>
        <fullName evidence="1">Uncharacterized protein</fullName>
    </submittedName>
</protein>
<organism evidence="1">
    <name type="scientific">metagenome</name>
    <dbReference type="NCBI Taxonomy" id="256318"/>
    <lineage>
        <taxon>unclassified sequences</taxon>
        <taxon>metagenomes</taxon>
    </lineage>
</organism>
<evidence type="ECO:0000313" key="1">
    <source>
        <dbReference type="EMBL" id="CUR59891.1"/>
    </source>
</evidence>
<dbReference type="EMBL" id="CZKA01000066">
    <property type="protein sequence ID" value="CUR59891.1"/>
    <property type="molecule type" value="Genomic_DNA"/>
</dbReference>
<gene>
    <name evidence="1" type="ORF">NOCA2690016</name>
</gene>
<dbReference type="AlphaFoldDB" id="A0A2P2CD68"/>
<reference evidence="1" key="1">
    <citation type="submission" date="2015-08" db="EMBL/GenBank/DDBJ databases">
        <authorList>
            <person name="Babu N.S."/>
            <person name="Beckwith C.J."/>
            <person name="Beseler K.G."/>
            <person name="Brison A."/>
            <person name="Carone J.V."/>
            <person name="Caskin T.P."/>
            <person name="Diamond M."/>
            <person name="Durham M.E."/>
            <person name="Foxe J.M."/>
            <person name="Go M."/>
            <person name="Henderson B.A."/>
            <person name="Jones I.B."/>
            <person name="McGettigan J.A."/>
            <person name="Micheletti S.J."/>
            <person name="Nasrallah M.E."/>
            <person name="Ortiz D."/>
            <person name="Piller C.R."/>
            <person name="Privatt S.R."/>
            <person name="Schneider S.L."/>
            <person name="Sharp S."/>
            <person name="Smith T.C."/>
            <person name="Stanton J.D."/>
            <person name="Ullery H.E."/>
            <person name="Wilson R.J."/>
            <person name="Serrano M.G."/>
            <person name="Buck G."/>
            <person name="Lee V."/>
            <person name="Wang Y."/>
            <person name="Carvalho R."/>
            <person name="Voegtly L."/>
            <person name="Shi R."/>
            <person name="Duckworth R."/>
            <person name="Johnson A."/>
            <person name="Loviza R."/>
            <person name="Walstead R."/>
            <person name="Shah Z."/>
            <person name="Kiflezghi M."/>
            <person name="Wade K."/>
            <person name="Ball S.L."/>
            <person name="Bradley K.W."/>
            <person name="Asai D.J."/>
            <person name="Bowman C.A."/>
            <person name="Russell D.A."/>
            <person name="Pope W.H."/>
            <person name="Jacobs-Sera D."/>
            <person name="Hendrix R.W."/>
            <person name="Hatfull G.F."/>
        </authorList>
    </citation>
    <scope>NUCLEOTIDE SEQUENCE</scope>
</reference>